<organism evidence="1 2">
    <name type="scientific">Lepeophtheirus salmonis</name>
    <name type="common">Salmon louse</name>
    <name type="synonym">Caligus salmonis</name>
    <dbReference type="NCBI Taxonomy" id="72036"/>
    <lineage>
        <taxon>Eukaryota</taxon>
        <taxon>Metazoa</taxon>
        <taxon>Ecdysozoa</taxon>
        <taxon>Arthropoda</taxon>
        <taxon>Crustacea</taxon>
        <taxon>Multicrustacea</taxon>
        <taxon>Hexanauplia</taxon>
        <taxon>Copepoda</taxon>
        <taxon>Siphonostomatoida</taxon>
        <taxon>Caligidae</taxon>
        <taxon>Lepeophtheirus</taxon>
    </lineage>
</organism>
<accession>A0A7R8HDY1</accession>
<proteinExistence type="predicted"/>
<evidence type="ECO:0000313" key="2">
    <source>
        <dbReference type="Proteomes" id="UP000675881"/>
    </source>
</evidence>
<reference evidence="1" key="1">
    <citation type="submission" date="2021-02" db="EMBL/GenBank/DDBJ databases">
        <authorList>
            <person name="Bekaert M."/>
        </authorList>
    </citation>
    <scope>NUCLEOTIDE SEQUENCE</scope>
    <source>
        <strain evidence="1">IoA-00</strain>
    </source>
</reference>
<sequence>MGADSSSIISSIDIFSEHLSCSLLDEDYPQPPENNNVGQIEEKDPAREIQSSFDKTINIIEGAQTYTGLQINIKKTSILSNSAQIFEEWTVGIIHGPFLSLSSLLLWPVDSSVSAEKEDTTPYDERPQYSVAISNRLFKDDTPGKDLPCLNCRLIEMGEMACYEETCPQCGKIPPSKKTNSYVSESHHPSAAAMVTTTTTATSNGKTLTTTAAIVQSSDNNSSETRAVAPYGLQSLNKYGWNESYIYFSVHLFLLSHILR</sequence>
<dbReference type="Proteomes" id="UP000675881">
    <property type="component" value="Chromosome 9"/>
</dbReference>
<dbReference type="EMBL" id="HG994588">
    <property type="protein sequence ID" value="CAF3044131.1"/>
    <property type="molecule type" value="Genomic_DNA"/>
</dbReference>
<gene>
    <name evidence="1" type="ORF">LSAA_14962</name>
</gene>
<dbReference type="OrthoDB" id="10589736at2759"/>
<keyword evidence="2" id="KW-1185">Reference proteome</keyword>
<dbReference type="AlphaFoldDB" id="A0A7R8HDY1"/>
<evidence type="ECO:0000313" key="1">
    <source>
        <dbReference type="EMBL" id="CAF3044131.1"/>
    </source>
</evidence>
<name>A0A7R8HDY1_LEPSM</name>
<protein>
    <submittedName>
        <fullName evidence="1">(salmon louse) hypothetical protein</fullName>
    </submittedName>
</protein>